<keyword evidence="4" id="KW-1133">Transmembrane helix</keyword>
<dbReference type="Pfam" id="PF01019">
    <property type="entry name" value="G_glu_transpept"/>
    <property type="match status" value="2"/>
</dbReference>
<evidence type="ECO:0000313" key="6">
    <source>
        <dbReference type="Proteomes" id="UP000826271"/>
    </source>
</evidence>
<dbReference type="Gene3D" id="3.60.20.40">
    <property type="match status" value="1"/>
</dbReference>
<evidence type="ECO:0000256" key="3">
    <source>
        <dbReference type="RuleBase" id="RU368068"/>
    </source>
</evidence>
<feature type="transmembrane region" description="Helical" evidence="4">
    <location>
        <begin position="87"/>
        <end position="111"/>
    </location>
</feature>
<feature type="binding site" evidence="2">
    <location>
        <begin position="471"/>
        <end position="472"/>
    </location>
    <ligand>
        <name>L-glutamate</name>
        <dbReference type="ChEBI" id="CHEBI:29985"/>
    </ligand>
</feature>
<feature type="binding site" evidence="2">
    <location>
        <position position="446"/>
    </location>
    <ligand>
        <name>L-glutamate</name>
        <dbReference type="ChEBI" id="CHEBI:29985"/>
    </ligand>
</feature>
<dbReference type="InterPro" id="IPR043138">
    <property type="entry name" value="GGT_lsub"/>
</dbReference>
<name>A0AAV6XJ05_9LAMI</name>
<dbReference type="InterPro" id="IPR000101">
    <property type="entry name" value="GGT_peptidase"/>
</dbReference>
<evidence type="ECO:0000256" key="1">
    <source>
        <dbReference type="PIRSR" id="PIRSR600101-1"/>
    </source>
</evidence>
<dbReference type="PANTHER" id="PTHR11686:SF34">
    <property type="entry name" value="GLUTATHIONE HYDROLASE 1-RELATED"/>
    <property type="match status" value="1"/>
</dbReference>
<protein>
    <recommendedName>
        <fullName evidence="3">Glutathione hydrolase</fullName>
        <ecNumber evidence="3">2.3.2.2</ecNumber>
        <ecNumber evidence="3">3.4.19.13</ecNumber>
    </recommendedName>
    <alternativeName>
        <fullName evidence="3">Gamma-glutamyltransferase</fullName>
    </alternativeName>
    <alternativeName>
        <fullName evidence="3">Gamma-glutamyltranspeptidase</fullName>
    </alternativeName>
</protein>
<dbReference type="AlphaFoldDB" id="A0AAV6XJ05"/>
<dbReference type="Proteomes" id="UP000826271">
    <property type="component" value="Unassembled WGS sequence"/>
</dbReference>
<dbReference type="GO" id="GO:0006751">
    <property type="term" value="P:glutathione catabolic process"/>
    <property type="evidence" value="ECO:0007669"/>
    <property type="project" value="UniProtKB-UniRule"/>
</dbReference>
<comment type="catalytic activity">
    <reaction evidence="3">
        <text>glutathione + H2O = L-cysteinylglycine + L-glutamate</text>
        <dbReference type="Rhea" id="RHEA:28807"/>
        <dbReference type="ChEBI" id="CHEBI:15377"/>
        <dbReference type="ChEBI" id="CHEBI:29985"/>
        <dbReference type="ChEBI" id="CHEBI:57925"/>
        <dbReference type="ChEBI" id="CHEBI:61694"/>
        <dbReference type="EC" id="3.4.19.13"/>
    </reaction>
</comment>
<dbReference type="GO" id="GO:0005886">
    <property type="term" value="C:plasma membrane"/>
    <property type="evidence" value="ECO:0007669"/>
    <property type="project" value="TreeGrafter"/>
</dbReference>
<comment type="catalytic activity">
    <reaction evidence="3">
        <text>an S-substituted glutathione + H2O = an S-substituted L-cysteinylglycine + L-glutamate</text>
        <dbReference type="Rhea" id="RHEA:59468"/>
        <dbReference type="ChEBI" id="CHEBI:15377"/>
        <dbReference type="ChEBI" id="CHEBI:29985"/>
        <dbReference type="ChEBI" id="CHEBI:90779"/>
        <dbReference type="ChEBI" id="CHEBI:143103"/>
        <dbReference type="EC" id="3.4.19.13"/>
    </reaction>
</comment>
<keyword evidence="4" id="KW-0812">Transmembrane</keyword>
<proteinExistence type="predicted"/>
<dbReference type="GO" id="GO:0103068">
    <property type="term" value="F:leukotriene C4 gamma-glutamyl transferase activity"/>
    <property type="evidence" value="ECO:0007669"/>
    <property type="project" value="UniProtKB-EC"/>
</dbReference>
<sequence length="656" mass="72070">MRAKQASPSFWSKELSTGISWNVYAAPRARSERMKCSEESLPQGIEGEGIYRLRISSLGSSTGGQIQVASALTGFIMRRDSATMKNLLFSVCSASGQGFPILFLSLVFLALSPKTADGAVRGERIIARNGVVATDETKCSKIGRDMLVQGGHAVDAAVAATLCLGVISPAYSGLGGGGFMLVRSAEGDAKVFDMREMAPGRAFKVRLLSLHSPWESLVKTSENLARKGSDEDFDETLRLRKLADTLAAIARRGMDVFYNGSIAQSLAREIQKEGGIITKEDFQKYRVIMRKPLVADVWGYNMVTAPPPASGGAMIILILKILSNYKANGVPTPLRIHRAVEALKYALALRTNLGDPEFVNVTKVVADMISTSFAEKVKNWINDNTTFNPSHYGSKRSQVYDHGTTHICVVDSRRNVVTLTTSLNNHYGSGLVSQSTGIYLNNQMCDFSLPTSSIPPPSPANLIQPYKRPLSSMAPAIFLEGGKVKAVIGAAGGLLIPDAVSQVLNNHLNLKMDPYDAVKAPRFYHTVKLRTIHQYLSTRHIWSNRMHSSVRDEANPSSYCSKGPCEQCHLIIYQIAIYIMQLYPNVLYLENFTSRKGERYRYSRYIMKELRKKGHILQNASYGTVCQFEIQRVKGPNAGELVAVSDPRKGGYPSGY</sequence>
<dbReference type="GO" id="GO:0036374">
    <property type="term" value="F:glutathione hydrolase activity"/>
    <property type="evidence" value="ECO:0007669"/>
    <property type="project" value="UniProtKB-UniRule"/>
</dbReference>
<dbReference type="PRINTS" id="PR01210">
    <property type="entry name" value="GGTRANSPTASE"/>
</dbReference>
<dbReference type="SUPFAM" id="SSF56235">
    <property type="entry name" value="N-terminal nucleophile aminohydrolases (Ntn hydrolases)"/>
    <property type="match status" value="1"/>
</dbReference>
<feature type="binding site" evidence="2">
    <location>
        <begin position="422"/>
        <end position="424"/>
    </location>
    <ligand>
        <name>L-glutamate</name>
        <dbReference type="ChEBI" id="CHEBI:29985"/>
    </ligand>
</feature>
<keyword evidence="3" id="KW-0808">Transferase</keyword>
<dbReference type="Gene3D" id="1.10.246.130">
    <property type="match status" value="1"/>
</dbReference>
<dbReference type="PANTHER" id="PTHR11686">
    <property type="entry name" value="GAMMA GLUTAMYL TRANSPEPTIDASE"/>
    <property type="match status" value="1"/>
</dbReference>
<dbReference type="EMBL" id="WHWC01000007">
    <property type="protein sequence ID" value="KAG8379073.1"/>
    <property type="molecule type" value="Genomic_DNA"/>
</dbReference>
<keyword evidence="3" id="KW-0378">Hydrolase</keyword>
<feature type="active site" description="Nucleophile" evidence="1">
    <location>
        <position position="404"/>
    </location>
</feature>
<organism evidence="5 6">
    <name type="scientific">Buddleja alternifolia</name>
    <dbReference type="NCBI Taxonomy" id="168488"/>
    <lineage>
        <taxon>Eukaryota</taxon>
        <taxon>Viridiplantae</taxon>
        <taxon>Streptophyta</taxon>
        <taxon>Embryophyta</taxon>
        <taxon>Tracheophyta</taxon>
        <taxon>Spermatophyta</taxon>
        <taxon>Magnoliopsida</taxon>
        <taxon>eudicotyledons</taxon>
        <taxon>Gunneridae</taxon>
        <taxon>Pentapetalae</taxon>
        <taxon>asterids</taxon>
        <taxon>lamiids</taxon>
        <taxon>Lamiales</taxon>
        <taxon>Scrophulariaceae</taxon>
        <taxon>Buddlejeae</taxon>
        <taxon>Buddleja</taxon>
    </lineage>
</organism>
<dbReference type="EC" id="3.4.19.13" evidence="3"/>
<evidence type="ECO:0000313" key="5">
    <source>
        <dbReference type="EMBL" id="KAG8379073.1"/>
    </source>
</evidence>
<comment type="caution">
    <text evidence="5">The sequence shown here is derived from an EMBL/GenBank/DDBJ whole genome shotgun (WGS) entry which is preliminary data.</text>
</comment>
<keyword evidence="6" id="KW-1185">Reference proteome</keyword>
<keyword evidence="4" id="KW-0472">Membrane</keyword>
<dbReference type="FunFam" id="1.10.246.130:FF:000001">
    <property type="entry name" value="Gamma-glutamyltransferase 5 isoform 1"/>
    <property type="match status" value="1"/>
</dbReference>
<gene>
    <name evidence="5" type="ORF">BUALT_Bualt07G0050300</name>
</gene>
<reference evidence="5" key="1">
    <citation type="submission" date="2019-10" db="EMBL/GenBank/DDBJ databases">
        <authorList>
            <person name="Zhang R."/>
            <person name="Pan Y."/>
            <person name="Wang J."/>
            <person name="Ma R."/>
            <person name="Yu S."/>
        </authorList>
    </citation>
    <scope>NUCLEOTIDE SEQUENCE</scope>
    <source>
        <strain evidence="5">LA-IB0</strain>
        <tissue evidence="5">Leaf</tissue>
    </source>
</reference>
<feature type="binding site" evidence="2">
    <location>
        <position position="195"/>
    </location>
    <ligand>
        <name>L-glutamate</name>
        <dbReference type="ChEBI" id="CHEBI:29985"/>
    </ligand>
</feature>
<keyword evidence="3" id="KW-0012">Acyltransferase</keyword>
<dbReference type="InterPro" id="IPR029055">
    <property type="entry name" value="Ntn_hydrolases_N"/>
</dbReference>
<dbReference type="EC" id="2.3.2.2" evidence="3"/>
<evidence type="ECO:0000256" key="2">
    <source>
        <dbReference type="PIRSR" id="PIRSR600101-2"/>
    </source>
</evidence>
<comment type="pathway">
    <text evidence="3">Sulfur metabolism; glutathione metabolism.</text>
</comment>
<comment type="function">
    <text evidence="3">Cleaves the gamma-glutamyl peptide bond of glutathione and glutathione conjugates.</text>
</comment>
<comment type="catalytic activity">
    <reaction evidence="3">
        <text>an N-terminal (5-L-glutamyl)-[peptide] + an alpha-amino acid = 5-L-glutamyl amino acid + an N-terminal L-alpha-aminoacyl-[peptide]</text>
        <dbReference type="Rhea" id="RHEA:23904"/>
        <dbReference type="Rhea" id="RHEA-COMP:9780"/>
        <dbReference type="Rhea" id="RHEA-COMP:9795"/>
        <dbReference type="ChEBI" id="CHEBI:77644"/>
        <dbReference type="ChEBI" id="CHEBI:78597"/>
        <dbReference type="ChEBI" id="CHEBI:78599"/>
        <dbReference type="ChEBI" id="CHEBI:78608"/>
        <dbReference type="EC" id="2.3.2.2"/>
    </reaction>
</comment>
<evidence type="ECO:0000256" key="4">
    <source>
        <dbReference type="SAM" id="Phobius"/>
    </source>
</evidence>
<dbReference type="InterPro" id="IPR043137">
    <property type="entry name" value="GGT_ssub_C"/>
</dbReference>
<accession>A0AAV6XJ05</accession>
<feature type="binding site" evidence="2">
    <location>
        <position position="493"/>
    </location>
    <ligand>
        <name>L-glutamate</name>
        <dbReference type="ChEBI" id="CHEBI:29985"/>
    </ligand>
</feature>